<evidence type="ECO:0000313" key="2">
    <source>
        <dbReference type="EMBL" id="AGR46735.1"/>
    </source>
</evidence>
<dbReference type="EMBL" id="KC595512">
    <property type="protein sequence ID" value="AGR46735.1"/>
    <property type="molecule type" value="Genomic_DNA"/>
</dbReference>
<dbReference type="KEGG" id="vg:26642164"/>
<keyword evidence="1" id="KW-1133">Transmembrane helix</keyword>
<evidence type="ECO:0000313" key="3">
    <source>
        <dbReference type="Proteomes" id="UP000015092"/>
    </source>
</evidence>
<organism evidence="2 3">
    <name type="scientific">Bacillus phage JL</name>
    <dbReference type="NCBI Taxonomy" id="1296655"/>
    <lineage>
        <taxon>Viruses</taxon>
        <taxon>Duplodnaviria</taxon>
        <taxon>Heunggongvirae</taxon>
        <taxon>Uroviricota</taxon>
        <taxon>Caudoviricetes</taxon>
        <taxon>Herelleviridae</taxon>
        <taxon>Spounavirinae</taxon>
        <taxon>Siminovitchvirus</taxon>
        <taxon>Siminovitchvirus JL</taxon>
    </lineage>
</organism>
<proteinExistence type="predicted"/>
<dbReference type="Proteomes" id="UP000015092">
    <property type="component" value="Segment"/>
</dbReference>
<gene>
    <name evidence="2" type="ORF">JL_46</name>
</gene>
<dbReference type="GeneID" id="26642164"/>
<keyword evidence="1" id="KW-0472">Membrane</keyword>
<evidence type="ECO:0000256" key="1">
    <source>
        <dbReference type="SAM" id="Phobius"/>
    </source>
</evidence>
<dbReference type="RefSeq" id="YP_009215826.1">
    <property type="nucleotide sequence ID" value="NC_028982.1"/>
</dbReference>
<feature type="transmembrane region" description="Helical" evidence="1">
    <location>
        <begin position="6"/>
        <end position="28"/>
    </location>
</feature>
<dbReference type="OrthoDB" id="37931at10239"/>
<protein>
    <submittedName>
        <fullName evidence="2">Uncharacterized protein</fullName>
    </submittedName>
</protein>
<sequence>MSHYRTFWFGFGVCIIFICSGLATWAFLDNIYDKGYEKGIKVGIEQGRKQTMKDIELSYDMCVKKKGE</sequence>
<reference evidence="2 3" key="1">
    <citation type="journal article" date="2014" name="Genome Announc.">
        <title>Genome Sequences of Three Novel Bacillus cereus Bacteriophages.</title>
        <authorList>
            <person name="Grose J.H."/>
            <person name="Jensen J.D."/>
            <person name="Merrill B.D."/>
            <person name="Fisher J.N."/>
            <person name="Burnett S.H."/>
            <person name="Breakwell D.P."/>
        </authorList>
    </citation>
    <scope>NUCLEOTIDE SEQUENCE [LARGE SCALE GENOMIC DNA]</scope>
</reference>
<name>S5MM37_9CAUD</name>
<accession>S5MM37</accession>
<keyword evidence="3" id="KW-1185">Reference proteome</keyword>
<keyword evidence="1" id="KW-0812">Transmembrane</keyword>